<comment type="similarity">
    <text evidence="1">Belongs to the ComF/GntX family.</text>
</comment>
<proteinExistence type="inferred from homology"/>
<reference evidence="4" key="1">
    <citation type="submission" date="2024-05" db="EMBL/GenBank/DDBJ databases">
        <authorList>
            <person name="Kim S."/>
            <person name="Heo J."/>
            <person name="Choi H."/>
            <person name="Choi Y."/>
            <person name="Kwon S.-W."/>
            <person name="Kim Y."/>
        </authorList>
    </citation>
    <scope>NUCLEOTIDE SEQUENCE</scope>
    <source>
        <strain evidence="4">KACC 23698</strain>
    </source>
</reference>
<gene>
    <name evidence="4" type="ORF">ABEG18_21580</name>
</gene>
<feature type="domain" description="Double zinc ribbon" evidence="3">
    <location>
        <begin position="9"/>
        <end position="54"/>
    </location>
</feature>
<evidence type="ECO:0000259" key="2">
    <source>
        <dbReference type="Pfam" id="PF00156"/>
    </source>
</evidence>
<dbReference type="Pfam" id="PF00156">
    <property type="entry name" value="Pribosyltran"/>
    <property type="match status" value="1"/>
</dbReference>
<evidence type="ECO:0000256" key="1">
    <source>
        <dbReference type="ARBA" id="ARBA00008007"/>
    </source>
</evidence>
<organism evidence="4">
    <name type="scientific">Alsobacter sp. KACC 23698</name>
    <dbReference type="NCBI Taxonomy" id="3149229"/>
    <lineage>
        <taxon>Bacteria</taxon>
        <taxon>Pseudomonadati</taxon>
        <taxon>Pseudomonadota</taxon>
        <taxon>Alphaproteobacteria</taxon>
        <taxon>Hyphomicrobiales</taxon>
        <taxon>Alsobacteraceae</taxon>
        <taxon>Alsobacter</taxon>
    </lineage>
</organism>
<feature type="domain" description="Phosphoribosyltransferase" evidence="2">
    <location>
        <begin position="144"/>
        <end position="234"/>
    </location>
</feature>
<protein>
    <submittedName>
        <fullName evidence="4">ComF family protein</fullName>
    </submittedName>
</protein>
<dbReference type="InterPro" id="IPR051910">
    <property type="entry name" value="ComF/GntX_DNA_util-trans"/>
</dbReference>
<dbReference type="CDD" id="cd06223">
    <property type="entry name" value="PRTases_typeI"/>
    <property type="match status" value="1"/>
</dbReference>
<dbReference type="InterPro" id="IPR000836">
    <property type="entry name" value="PRTase_dom"/>
</dbReference>
<accession>A0AAU7JNP9</accession>
<dbReference type="Gene3D" id="3.40.50.2020">
    <property type="match status" value="1"/>
</dbReference>
<dbReference type="InterPro" id="IPR029057">
    <property type="entry name" value="PRTase-like"/>
</dbReference>
<dbReference type="RefSeq" id="WP_406858674.1">
    <property type="nucleotide sequence ID" value="NZ_CP157484.1"/>
</dbReference>
<sequence>MRRGARAAVDLVYPPSCAACSAATDQPHALCPACWSSVPWIERPYCERLGTPFAVDLGEGLLSPGAISAPPAFERARAVARYDGLGRELVHKLKYGDRMDLAPMMGRWMARAGRDVLAEADLVVPTPLHRGRLWRRRMNQAAALASVVARASDRELALDCLERRRPTRSQVGLTRNERAENLQGAFACTPAGALRLRGRRVLLVDDVMTTGSTANVASRALLRGGAAAVDVLTFASVCRPA</sequence>
<dbReference type="SUPFAM" id="SSF53271">
    <property type="entry name" value="PRTase-like"/>
    <property type="match status" value="1"/>
</dbReference>
<evidence type="ECO:0000313" key="4">
    <source>
        <dbReference type="EMBL" id="XBO41841.1"/>
    </source>
</evidence>
<dbReference type="AlphaFoldDB" id="A0AAU7JNP9"/>
<dbReference type="EMBL" id="CP157484">
    <property type="protein sequence ID" value="XBO41841.1"/>
    <property type="molecule type" value="Genomic_DNA"/>
</dbReference>
<dbReference type="PANTHER" id="PTHR47505">
    <property type="entry name" value="DNA UTILIZATION PROTEIN YHGH"/>
    <property type="match status" value="1"/>
</dbReference>
<dbReference type="PANTHER" id="PTHR47505:SF1">
    <property type="entry name" value="DNA UTILIZATION PROTEIN YHGH"/>
    <property type="match status" value="1"/>
</dbReference>
<name>A0AAU7JNP9_9HYPH</name>
<evidence type="ECO:0000259" key="3">
    <source>
        <dbReference type="Pfam" id="PF18912"/>
    </source>
</evidence>
<dbReference type="Pfam" id="PF18912">
    <property type="entry name" value="DZR_2"/>
    <property type="match status" value="1"/>
</dbReference>
<dbReference type="InterPro" id="IPR044005">
    <property type="entry name" value="DZR_2"/>
</dbReference>